<keyword evidence="7 8" id="KW-0472">Membrane</keyword>
<protein>
    <submittedName>
        <fullName evidence="9">ABC transporter permease</fullName>
    </submittedName>
</protein>
<evidence type="ECO:0000256" key="4">
    <source>
        <dbReference type="ARBA" id="ARBA00022475"/>
    </source>
</evidence>
<feature type="transmembrane region" description="Helical" evidence="8">
    <location>
        <begin position="182"/>
        <end position="203"/>
    </location>
</feature>
<dbReference type="InterPro" id="IPR051789">
    <property type="entry name" value="Bact_Polyamine_Transport"/>
</dbReference>
<dbReference type="AlphaFoldDB" id="A0A1M6NXR3"/>
<feature type="transmembrane region" description="Helical" evidence="8">
    <location>
        <begin position="7"/>
        <end position="28"/>
    </location>
</feature>
<gene>
    <name evidence="9" type="ORF">C6Y28_11700</name>
</gene>
<dbReference type="SUPFAM" id="SSF161098">
    <property type="entry name" value="MetI-like"/>
    <property type="match status" value="1"/>
</dbReference>
<feature type="transmembrane region" description="Helical" evidence="8">
    <location>
        <begin position="124"/>
        <end position="145"/>
    </location>
</feature>
<evidence type="ECO:0000256" key="8">
    <source>
        <dbReference type="RuleBase" id="RU363032"/>
    </source>
</evidence>
<organism evidence="9 10">
    <name type="scientific">Megasphaera elsdenii</name>
    <dbReference type="NCBI Taxonomy" id="907"/>
    <lineage>
        <taxon>Bacteria</taxon>
        <taxon>Bacillati</taxon>
        <taxon>Bacillota</taxon>
        <taxon>Negativicutes</taxon>
        <taxon>Veillonellales</taxon>
        <taxon>Veillonellaceae</taxon>
        <taxon>Megasphaera</taxon>
    </lineage>
</organism>
<dbReference type="Gene3D" id="1.10.3720.10">
    <property type="entry name" value="MetI-like"/>
    <property type="match status" value="1"/>
</dbReference>
<keyword evidence="6 8" id="KW-1133">Transmembrane helix</keyword>
<comment type="similarity">
    <text evidence="2">Belongs to the binding-protein-dependent transport system permease family. CysTW subfamily.</text>
</comment>
<accession>A0A1M6NXR3</accession>
<feature type="transmembrane region" description="Helical" evidence="8">
    <location>
        <begin position="228"/>
        <end position="248"/>
    </location>
</feature>
<name>A0A1M6NXR3_MEGEL</name>
<dbReference type="EMBL" id="CP027569">
    <property type="protein sequence ID" value="AVO28230.1"/>
    <property type="molecule type" value="Genomic_DNA"/>
</dbReference>
<dbReference type="Proteomes" id="UP000238358">
    <property type="component" value="Chromosome"/>
</dbReference>
<keyword evidence="3 8" id="KW-0813">Transport</keyword>
<evidence type="ECO:0000256" key="7">
    <source>
        <dbReference type="ARBA" id="ARBA00023136"/>
    </source>
</evidence>
<evidence type="ECO:0000313" key="10">
    <source>
        <dbReference type="Proteomes" id="UP000238358"/>
    </source>
</evidence>
<evidence type="ECO:0000256" key="6">
    <source>
        <dbReference type="ARBA" id="ARBA00022989"/>
    </source>
</evidence>
<feature type="transmembrane region" description="Helical" evidence="8">
    <location>
        <begin position="95"/>
        <end position="118"/>
    </location>
</feature>
<keyword evidence="4" id="KW-1003">Cell membrane</keyword>
<evidence type="ECO:0000313" key="9">
    <source>
        <dbReference type="EMBL" id="AVO28230.1"/>
    </source>
</evidence>
<dbReference type="GO" id="GO:0055085">
    <property type="term" value="P:transmembrane transport"/>
    <property type="evidence" value="ECO:0007669"/>
    <property type="project" value="InterPro"/>
</dbReference>
<evidence type="ECO:0000256" key="2">
    <source>
        <dbReference type="ARBA" id="ARBA00007069"/>
    </source>
</evidence>
<dbReference type="Pfam" id="PF00528">
    <property type="entry name" value="BPD_transp_1"/>
    <property type="match status" value="1"/>
</dbReference>
<dbReference type="InterPro" id="IPR035906">
    <property type="entry name" value="MetI-like_sf"/>
</dbReference>
<evidence type="ECO:0000256" key="5">
    <source>
        <dbReference type="ARBA" id="ARBA00022692"/>
    </source>
</evidence>
<keyword evidence="5 8" id="KW-0812">Transmembrane</keyword>
<dbReference type="OrthoDB" id="9782004at2"/>
<evidence type="ECO:0000256" key="1">
    <source>
        <dbReference type="ARBA" id="ARBA00004651"/>
    </source>
</evidence>
<dbReference type="PANTHER" id="PTHR43848:SF2">
    <property type="entry name" value="PUTRESCINE TRANSPORT SYSTEM PERMEASE PROTEIN POTI"/>
    <property type="match status" value="1"/>
</dbReference>
<dbReference type="PROSITE" id="PS50928">
    <property type="entry name" value="ABC_TM1"/>
    <property type="match status" value="1"/>
</dbReference>
<dbReference type="PANTHER" id="PTHR43848">
    <property type="entry name" value="PUTRESCINE TRANSPORT SYSTEM PERMEASE PROTEIN POTI"/>
    <property type="match status" value="1"/>
</dbReference>
<dbReference type="RefSeq" id="WP_022497815.1">
    <property type="nucleotide sequence ID" value="NZ_AP031433.1"/>
</dbReference>
<proteinExistence type="inferred from homology"/>
<reference evidence="9 10" key="1">
    <citation type="journal article" date="2018" name="Genome Announc.">
        <title>Complete genomes of two Megasphaera elsdenii strains, NCIMB 702410 and ATCC 25940.</title>
        <authorList>
            <person name="Hatmaker E.A."/>
            <person name="O'Dell K."/>
            <person name="Riley L.A."/>
            <person name="Klingeman D.M."/>
            <person name="Guss A.M."/>
        </authorList>
    </citation>
    <scope>NUCLEOTIDE SEQUENCE [LARGE SCALE GENOMIC DNA]</scope>
    <source>
        <strain evidence="9 10">NCIMB702410</strain>
    </source>
</reference>
<dbReference type="InterPro" id="IPR000515">
    <property type="entry name" value="MetI-like"/>
</dbReference>
<dbReference type="CDD" id="cd06261">
    <property type="entry name" value="TM_PBP2"/>
    <property type="match status" value="1"/>
</dbReference>
<dbReference type="GO" id="GO:0005886">
    <property type="term" value="C:plasma membrane"/>
    <property type="evidence" value="ECO:0007669"/>
    <property type="project" value="UniProtKB-SubCell"/>
</dbReference>
<evidence type="ECO:0000256" key="3">
    <source>
        <dbReference type="ARBA" id="ARBA00022448"/>
    </source>
</evidence>
<comment type="subcellular location">
    <subcellularLocation>
        <location evidence="1 8">Cell membrane</location>
        <topology evidence="1 8">Multi-pass membrane protein</topology>
    </subcellularLocation>
</comment>
<feature type="transmembrane region" description="Helical" evidence="8">
    <location>
        <begin position="62"/>
        <end position="83"/>
    </location>
</feature>
<sequence>MEKVKKLYVALVVLFLYAPIGVLVAQSFNASRYRGHWTGFTLQWYGELFQNEGILDALQNTVTIGLSSAAIATVLGLITCMALRGMGRKPRSVFLGVASMPLLNADIVTGISLMLLFLGMGLRLGYGSILMAHVVFNLPYVILCIMPQFLSLDRSCYDAARDLGATPFVAFRRVVLPELRPSLLAGFMLAFTMSADDFIITHFTKGAGIDTLPTKIYAELKLGIHPEMYALSTLVFVFVLVFAVLLIVNRKRLTLGRNW</sequence>